<organism evidence="1 2">
    <name type="scientific">Meloidogyne enterolobii</name>
    <name type="common">Root-knot nematode worm</name>
    <name type="synonym">Meloidogyne mayaguensis</name>
    <dbReference type="NCBI Taxonomy" id="390850"/>
    <lineage>
        <taxon>Eukaryota</taxon>
        <taxon>Metazoa</taxon>
        <taxon>Ecdysozoa</taxon>
        <taxon>Nematoda</taxon>
        <taxon>Chromadorea</taxon>
        <taxon>Rhabditida</taxon>
        <taxon>Tylenchina</taxon>
        <taxon>Tylenchomorpha</taxon>
        <taxon>Tylenchoidea</taxon>
        <taxon>Meloidogynidae</taxon>
        <taxon>Meloidogyninae</taxon>
        <taxon>Meloidogyne</taxon>
    </lineage>
</organism>
<protein>
    <submittedName>
        <fullName evidence="1">Uncharacterized protein</fullName>
    </submittedName>
</protein>
<gene>
    <name evidence="1" type="ORF">MENT_LOCUS22823</name>
</gene>
<comment type="caution">
    <text evidence="1">The sequence shown here is derived from an EMBL/GenBank/DDBJ whole genome shotgun (WGS) entry which is preliminary data.</text>
</comment>
<dbReference type="AlphaFoldDB" id="A0A6V7VAT0"/>
<name>A0A6V7VAT0_MELEN</name>
<sequence>MRRLEKFFLQNLKTFLKNGMIFQKISKENLKLSLMQVMHLHLLQKLEKLERL</sequence>
<evidence type="ECO:0000313" key="2">
    <source>
        <dbReference type="Proteomes" id="UP000580250"/>
    </source>
</evidence>
<dbReference type="Proteomes" id="UP000580250">
    <property type="component" value="Unassembled WGS sequence"/>
</dbReference>
<evidence type="ECO:0000313" key="1">
    <source>
        <dbReference type="EMBL" id="CAD2171351.1"/>
    </source>
</evidence>
<reference evidence="1 2" key="1">
    <citation type="submission" date="2020-08" db="EMBL/GenBank/DDBJ databases">
        <authorList>
            <person name="Koutsovoulos G."/>
            <person name="Danchin GJ E."/>
        </authorList>
    </citation>
    <scope>NUCLEOTIDE SEQUENCE [LARGE SCALE GENOMIC DNA]</scope>
</reference>
<accession>A0A6V7VAT0</accession>
<dbReference type="EMBL" id="CAJEWN010000182">
    <property type="protein sequence ID" value="CAD2171351.1"/>
    <property type="molecule type" value="Genomic_DNA"/>
</dbReference>
<proteinExistence type="predicted"/>